<gene>
    <name evidence="1" type="ORF">M670_00158</name>
</gene>
<evidence type="ECO:0000313" key="1">
    <source>
        <dbReference type="EMBL" id="KEF40142.1"/>
    </source>
</evidence>
<proteinExistence type="predicted"/>
<dbReference type="EMBL" id="JJRY01000001">
    <property type="protein sequence ID" value="KEF40142.1"/>
    <property type="molecule type" value="Genomic_DNA"/>
</dbReference>
<reference evidence="1 2" key="1">
    <citation type="submission" date="2014-04" db="EMBL/GenBank/DDBJ databases">
        <title>Draft genome sequence of Bacillus azotoformans MEV2011, a (co-) denitrifying strain unable to grow in the presence of oxygen.</title>
        <authorList>
            <person name="Nielsen M."/>
            <person name="Schreiber L."/>
            <person name="Finster K."/>
            <person name="Schramm A."/>
        </authorList>
    </citation>
    <scope>NUCLEOTIDE SEQUENCE [LARGE SCALE GENOMIC DNA]</scope>
    <source>
        <strain evidence="1 2">MEV2011</strain>
    </source>
</reference>
<dbReference type="Proteomes" id="UP000027936">
    <property type="component" value="Unassembled WGS sequence"/>
</dbReference>
<organism evidence="1 2">
    <name type="scientific">Schinkia azotoformans MEV2011</name>
    <dbReference type="NCBI Taxonomy" id="1348973"/>
    <lineage>
        <taxon>Bacteria</taxon>
        <taxon>Bacillati</taxon>
        <taxon>Bacillota</taxon>
        <taxon>Bacilli</taxon>
        <taxon>Bacillales</taxon>
        <taxon>Bacillaceae</taxon>
        <taxon>Calidifontibacillus/Schinkia group</taxon>
        <taxon>Schinkia</taxon>
    </lineage>
</organism>
<sequence length="93" mass="11092">MIYLGDNYRITKNEICWMLQEKKISDPNHQWSKSDKQTENWVTVSYHSRIEHLINHLLNRCLLQSNVNTLEDIKTALKHTENSLKIRVEQVSK</sequence>
<evidence type="ECO:0000313" key="2">
    <source>
        <dbReference type="Proteomes" id="UP000027936"/>
    </source>
</evidence>
<protein>
    <submittedName>
        <fullName evidence="1">Uncharacterized protein</fullName>
    </submittedName>
</protein>
<name>A0A072NSF4_SCHAZ</name>
<comment type="caution">
    <text evidence="1">The sequence shown here is derived from an EMBL/GenBank/DDBJ whole genome shotgun (WGS) entry which is preliminary data.</text>
</comment>
<dbReference type="AlphaFoldDB" id="A0A072NSF4"/>
<accession>A0A072NSF4</accession>